<gene>
    <name evidence="1" type="ORF">HNQ08_004840</name>
</gene>
<sequence>MHQPQRFGQVEVRVVGENMLTEGGKVGGTKV</sequence>
<evidence type="ECO:0000313" key="1">
    <source>
        <dbReference type="EMBL" id="MBB5365714.1"/>
    </source>
</evidence>
<dbReference type="Proteomes" id="UP000552709">
    <property type="component" value="Unassembled WGS sequence"/>
</dbReference>
<keyword evidence="2" id="KW-1185">Reference proteome</keyword>
<comment type="caution">
    <text evidence="1">The sequence shown here is derived from an EMBL/GenBank/DDBJ whole genome shotgun (WGS) entry which is preliminary data.</text>
</comment>
<accession>A0A7W8NFR3</accession>
<organism evidence="1 2">
    <name type="scientific">Deinococcus humi</name>
    <dbReference type="NCBI Taxonomy" id="662880"/>
    <lineage>
        <taxon>Bacteria</taxon>
        <taxon>Thermotogati</taxon>
        <taxon>Deinococcota</taxon>
        <taxon>Deinococci</taxon>
        <taxon>Deinococcales</taxon>
        <taxon>Deinococcaceae</taxon>
        <taxon>Deinococcus</taxon>
    </lineage>
</organism>
<dbReference type="AlphaFoldDB" id="A0A7W8NFR3"/>
<evidence type="ECO:0000313" key="2">
    <source>
        <dbReference type="Proteomes" id="UP000552709"/>
    </source>
</evidence>
<dbReference type="EMBL" id="JACHFL010000021">
    <property type="protein sequence ID" value="MBB5365714.1"/>
    <property type="molecule type" value="Genomic_DNA"/>
</dbReference>
<reference evidence="1 2" key="1">
    <citation type="submission" date="2020-08" db="EMBL/GenBank/DDBJ databases">
        <title>Genomic Encyclopedia of Type Strains, Phase IV (KMG-IV): sequencing the most valuable type-strain genomes for metagenomic binning, comparative biology and taxonomic classification.</title>
        <authorList>
            <person name="Goeker M."/>
        </authorList>
    </citation>
    <scope>NUCLEOTIDE SEQUENCE [LARGE SCALE GENOMIC DNA]</scope>
    <source>
        <strain evidence="1 2">DSM 27939</strain>
    </source>
</reference>
<name>A0A7W8NFR3_9DEIO</name>
<proteinExistence type="predicted"/>
<protein>
    <submittedName>
        <fullName evidence="1">Uncharacterized protein</fullName>
    </submittedName>
</protein>